<proteinExistence type="predicted"/>
<reference evidence="1" key="1">
    <citation type="submission" date="2024-01" db="EMBL/GenBank/DDBJ databases">
        <title>Bank of Algae and Cyanobacteria of the Azores (BACA) strain genomes.</title>
        <authorList>
            <person name="Luz R."/>
            <person name="Cordeiro R."/>
            <person name="Fonseca A."/>
            <person name="Goncalves V."/>
        </authorList>
    </citation>
    <scope>NUCLEOTIDE SEQUENCE</scope>
    <source>
        <strain evidence="1">BACA0141</strain>
    </source>
</reference>
<dbReference type="EMBL" id="JAZBJZ010000076">
    <property type="protein sequence ID" value="MEE3718396.1"/>
    <property type="molecule type" value="Genomic_DNA"/>
</dbReference>
<dbReference type="RefSeq" id="WP_330484829.1">
    <property type="nucleotide sequence ID" value="NZ_JAZBJZ010000076.1"/>
</dbReference>
<sequence>MNTFLIYCSIQLFDIGIWELSAIGELHSFSKNGDSTGHPLVFPFNLSL</sequence>
<accession>A0AAW9Q651</accession>
<organism evidence="1 2">
    <name type="scientific">Tumidithrix elongata BACA0141</name>
    <dbReference type="NCBI Taxonomy" id="2716417"/>
    <lineage>
        <taxon>Bacteria</taxon>
        <taxon>Bacillati</taxon>
        <taxon>Cyanobacteriota</taxon>
        <taxon>Cyanophyceae</taxon>
        <taxon>Pseudanabaenales</taxon>
        <taxon>Pseudanabaenaceae</taxon>
        <taxon>Tumidithrix</taxon>
        <taxon>Tumidithrix elongata</taxon>
    </lineage>
</organism>
<evidence type="ECO:0000313" key="1">
    <source>
        <dbReference type="EMBL" id="MEE3718396.1"/>
    </source>
</evidence>
<gene>
    <name evidence="1" type="ORF">V2H45_16770</name>
</gene>
<comment type="caution">
    <text evidence="1">The sequence shown here is derived from an EMBL/GenBank/DDBJ whole genome shotgun (WGS) entry which is preliminary data.</text>
</comment>
<dbReference type="AlphaFoldDB" id="A0AAW9Q651"/>
<dbReference type="Proteomes" id="UP001333818">
    <property type="component" value="Unassembled WGS sequence"/>
</dbReference>
<name>A0AAW9Q651_9CYAN</name>
<protein>
    <submittedName>
        <fullName evidence="1">Uncharacterized protein</fullName>
    </submittedName>
</protein>
<keyword evidence="2" id="KW-1185">Reference proteome</keyword>
<evidence type="ECO:0000313" key="2">
    <source>
        <dbReference type="Proteomes" id="UP001333818"/>
    </source>
</evidence>